<gene>
    <name evidence="2" type="primary">LOC108560337</name>
</gene>
<reference evidence="2" key="1">
    <citation type="submission" date="2025-08" db="UniProtKB">
        <authorList>
            <consortium name="RefSeq"/>
        </authorList>
    </citation>
    <scope>IDENTIFICATION</scope>
    <source>
        <tissue evidence="2">Whole Larva</tissue>
    </source>
</reference>
<dbReference type="Proteomes" id="UP000695000">
    <property type="component" value="Unplaced"/>
</dbReference>
<organism evidence="1 2">
    <name type="scientific">Nicrophorus vespilloides</name>
    <name type="common">Boreal carrion beetle</name>
    <dbReference type="NCBI Taxonomy" id="110193"/>
    <lineage>
        <taxon>Eukaryota</taxon>
        <taxon>Metazoa</taxon>
        <taxon>Ecdysozoa</taxon>
        <taxon>Arthropoda</taxon>
        <taxon>Hexapoda</taxon>
        <taxon>Insecta</taxon>
        <taxon>Pterygota</taxon>
        <taxon>Neoptera</taxon>
        <taxon>Endopterygota</taxon>
        <taxon>Coleoptera</taxon>
        <taxon>Polyphaga</taxon>
        <taxon>Staphyliniformia</taxon>
        <taxon>Silphidae</taxon>
        <taxon>Nicrophorinae</taxon>
        <taxon>Nicrophorus</taxon>
    </lineage>
</organism>
<dbReference type="RefSeq" id="XP_017773328.1">
    <property type="nucleotide sequence ID" value="XM_017917839.1"/>
</dbReference>
<accession>A0ABM1MFH8</accession>
<dbReference type="GeneID" id="108560337"/>
<proteinExistence type="predicted"/>
<sequence>MEATIPKIKRGHSNGELPQHIERLITTRNRQRRLWQRSRLQTDKLLMNLYTAQIKIAISEHRNEAWYRRLSSLRPTDNTLWRQVKMLTTEPAPLPALSRTGDDSSETAISDRSNAEMLAEHYVEVHHIGDATTDTREQRGVSDQVSEFLERARQHTNPLEMEHMMTRPSEVREVILRTVARKAPVGRC</sequence>
<evidence type="ECO:0000313" key="2">
    <source>
        <dbReference type="RefSeq" id="XP_017773328.1"/>
    </source>
</evidence>
<evidence type="ECO:0000313" key="1">
    <source>
        <dbReference type="Proteomes" id="UP000695000"/>
    </source>
</evidence>
<protein>
    <submittedName>
        <fullName evidence="2">Uncharacterized protein LOC108560337</fullName>
    </submittedName>
</protein>
<keyword evidence="1" id="KW-1185">Reference proteome</keyword>
<name>A0ABM1MFH8_NICVS</name>